<dbReference type="InterPro" id="IPR013766">
    <property type="entry name" value="Thioredoxin_domain"/>
</dbReference>
<sequence>MGTRTTLVLLFASVFSSQVLGGHEDKSNGFNTEIDWHSWEDMKRFDFSTNTKPVLYLFNKPWCGACKRLKQEFNGPKAAKIVELSQQFVMVNVVEDIADKKYAPDGGYIPRILFANPRGVIRPSIKNKSGNPKFNYFYSSAAEVEAALASAAELLSADKTEL</sequence>
<protein>
    <submittedName>
        <fullName evidence="4">Protein-disulfide reductase (Glutathione)</fullName>
    </submittedName>
</protein>
<organism evidence="4">
    <name type="scientific">Tetraselmis sp. GSL018</name>
    <dbReference type="NCBI Taxonomy" id="582737"/>
    <lineage>
        <taxon>Eukaryota</taxon>
        <taxon>Viridiplantae</taxon>
        <taxon>Chlorophyta</taxon>
        <taxon>core chlorophytes</taxon>
        <taxon>Chlorodendrophyceae</taxon>
        <taxon>Chlorodendrales</taxon>
        <taxon>Chlorodendraceae</taxon>
        <taxon>Tetraselmis</taxon>
    </lineage>
</organism>
<feature type="domain" description="Thioredoxin" evidence="3">
    <location>
        <begin position="6"/>
        <end position="153"/>
    </location>
</feature>
<feature type="chain" id="PRO_5030002144" evidence="2">
    <location>
        <begin position="22"/>
        <end position="162"/>
    </location>
</feature>
<accession>A0A061R0C4</accession>
<dbReference type="InterPro" id="IPR051099">
    <property type="entry name" value="AGR/TXD"/>
</dbReference>
<dbReference type="AlphaFoldDB" id="A0A061R0C4"/>
<evidence type="ECO:0000256" key="1">
    <source>
        <dbReference type="ARBA" id="ARBA00022729"/>
    </source>
</evidence>
<keyword evidence="1 2" id="KW-0732">Signal</keyword>
<dbReference type="InterPro" id="IPR036249">
    <property type="entry name" value="Thioredoxin-like_sf"/>
</dbReference>
<dbReference type="PANTHER" id="PTHR15337">
    <property type="entry name" value="ANTERIOR GRADIENT PROTEIN-RELATED"/>
    <property type="match status" value="1"/>
</dbReference>
<dbReference type="EMBL" id="GBEZ01020254">
    <property type="protein sequence ID" value="JAC66397.1"/>
    <property type="molecule type" value="Transcribed_RNA"/>
</dbReference>
<name>A0A061R0C4_9CHLO</name>
<dbReference type="Pfam" id="PF13899">
    <property type="entry name" value="Thioredoxin_7"/>
    <property type="match status" value="1"/>
</dbReference>
<dbReference type="Gene3D" id="3.40.30.10">
    <property type="entry name" value="Glutaredoxin"/>
    <property type="match status" value="1"/>
</dbReference>
<dbReference type="GO" id="GO:0005783">
    <property type="term" value="C:endoplasmic reticulum"/>
    <property type="evidence" value="ECO:0007669"/>
    <property type="project" value="TreeGrafter"/>
</dbReference>
<evidence type="ECO:0000256" key="2">
    <source>
        <dbReference type="SAM" id="SignalP"/>
    </source>
</evidence>
<feature type="signal peptide" evidence="2">
    <location>
        <begin position="1"/>
        <end position="21"/>
    </location>
</feature>
<evidence type="ECO:0000259" key="3">
    <source>
        <dbReference type="PROSITE" id="PS51352"/>
    </source>
</evidence>
<reference evidence="4" key="1">
    <citation type="submission" date="2014-05" db="EMBL/GenBank/DDBJ databases">
        <title>The transcriptome of the halophilic microalga Tetraselmis sp. GSL018 isolated from the Great Salt Lake, Utah.</title>
        <authorList>
            <person name="Jinkerson R.E."/>
            <person name="D'Adamo S."/>
            <person name="Posewitz M.C."/>
        </authorList>
    </citation>
    <scope>NUCLEOTIDE SEQUENCE</scope>
    <source>
        <strain evidence="4">GSL018</strain>
    </source>
</reference>
<evidence type="ECO:0000313" key="4">
    <source>
        <dbReference type="EMBL" id="JAC66397.1"/>
    </source>
</evidence>
<dbReference type="PANTHER" id="PTHR15337:SF11">
    <property type="entry name" value="THIOREDOXIN DOMAIN-CONTAINING PROTEIN"/>
    <property type="match status" value="1"/>
</dbReference>
<dbReference type="SUPFAM" id="SSF52833">
    <property type="entry name" value="Thioredoxin-like"/>
    <property type="match status" value="1"/>
</dbReference>
<gene>
    <name evidence="4" type="primary">TXNDC12</name>
    <name evidence="4" type="ORF">TSPGSL018_13752</name>
</gene>
<dbReference type="PROSITE" id="PS51352">
    <property type="entry name" value="THIOREDOXIN_2"/>
    <property type="match status" value="1"/>
</dbReference>
<proteinExistence type="predicted"/>